<keyword evidence="6" id="KW-1185">Reference proteome</keyword>
<proteinExistence type="predicted"/>
<sequence>MDRKNQSPQGQTAQVVVEFLEVAINCIVFLKGLYPTRAFERRRYMNVVVNKARHPQLANYIHSSLFSLLPYIQKGLAERVVVVFYDQDHVPMEKFVFKLTIDQSYQSSVSETELEFALRAFLVKLNAAEPIAKPLPSGANWEITGYFRELLSRENEGEEAKLWVPTDTKQWMQPCSITPIKSMDSNPLKVQLYMEHPSITEQKV</sequence>
<evidence type="ECO:0000256" key="1">
    <source>
        <dbReference type="ARBA" id="ARBA00004123"/>
    </source>
</evidence>
<accession>A0A833VUC2</accession>
<comment type="subcellular location">
    <subcellularLocation>
        <location evidence="1">Nucleus</location>
    </subcellularLocation>
</comment>
<feature type="domain" description="HORMA" evidence="4">
    <location>
        <begin position="10"/>
        <end position="194"/>
    </location>
</feature>
<dbReference type="PANTHER" id="PTHR11842:SF10">
    <property type="entry name" value="MITOTIC SPINDLE ASSEMBLY CHECKPOINT PROTEIN MAD2B"/>
    <property type="match status" value="1"/>
</dbReference>
<reference evidence="5" key="1">
    <citation type="submission" date="2020-01" db="EMBL/GenBank/DDBJ databases">
        <title>Genome sequence of Kobresia littledalei, the first chromosome-level genome in the family Cyperaceae.</title>
        <authorList>
            <person name="Qu G."/>
        </authorList>
    </citation>
    <scope>NUCLEOTIDE SEQUENCE</scope>
    <source>
        <strain evidence="5">C.B.Clarke</strain>
        <tissue evidence="5">Leaf</tissue>
    </source>
</reference>
<keyword evidence="2" id="KW-0227">DNA damage</keyword>
<dbReference type="AlphaFoldDB" id="A0A833VUC2"/>
<dbReference type="InterPro" id="IPR036570">
    <property type="entry name" value="HORMA_dom_sf"/>
</dbReference>
<evidence type="ECO:0000313" key="6">
    <source>
        <dbReference type="Proteomes" id="UP000623129"/>
    </source>
</evidence>
<evidence type="ECO:0000313" key="5">
    <source>
        <dbReference type="EMBL" id="KAF3335533.1"/>
    </source>
</evidence>
<dbReference type="EMBL" id="SWLB01000008">
    <property type="protein sequence ID" value="KAF3335533.1"/>
    <property type="molecule type" value="Genomic_DNA"/>
</dbReference>
<dbReference type="GO" id="GO:0006974">
    <property type="term" value="P:DNA damage response"/>
    <property type="evidence" value="ECO:0007669"/>
    <property type="project" value="UniProtKB-KW"/>
</dbReference>
<keyword evidence="3" id="KW-0539">Nucleus</keyword>
<dbReference type="GO" id="GO:0016035">
    <property type="term" value="C:zeta DNA polymerase complex"/>
    <property type="evidence" value="ECO:0007669"/>
    <property type="project" value="TreeGrafter"/>
</dbReference>
<dbReference type="InterPro" id="IPR003511">
    <property type="entry name" value="HORMA_dom"/>
</dbReference>
<evidence type="ECO:0000259" key="4">
    <source>
        <dbReference type="PROSITE" id="PS50815"/>
    </source>
</evidence>
<dbReference type="PROSITE" id="PS50815">
    <property type="entry name" value="HORMA"/>
    <property type="match status" value="1"/>
</dbReference>
<dbReference type="Gene3D" id="3.30.900.10">
    <property type="entry name" value="HORMA domain"/>
    <property type="match status" value="1"/>
</dbReference>
<dbReference type="FunFam" id="3.30.900.10:FF:000003">
    <property type="entry name" value="Mitotic spindle assembly checkpoint protein MAD2B"/>
    <property type="match status" value="1"/>
</dbReference>
<protein>
    <submittedName>
        <fullName evidence="5">DNA polymerase zeta processivity subunit</fullName>
    </submittedName>
</protein>
<dbReference type="GO" id="GO:0005634">
    <property type="term" value="C:nucleus"/>
    <property type="evidence" value="ECO:0007669"/>
    <property type="project" value="UniProtKB-SubCell"/>
</dbReference>
<evidence type="ECO:0000256" key="3">
    <source>
        <dbReference type="ARBA" id="ARBA00023242"/>
    </source>
</evidence>
<dbReference type="Pfam" id="PF02301">
    <property type="entry name" value="HORMA"/>
    <property type="match status" value="1"/>
</dbReference>
<dbReference type="SUPFAM" id="SSF56019">
    <property type="entry name" value="The spindle assembly checkpoint protein mad2"/>
    <property type="match status" value="1"/>
</dbReference>
<dbReference type="OrthoDB" id="21254at2759"/>
<dbReference type="InterPro" id="IPR045091">
    <property type="entry name" value="Mad2-like"/>
</dbReference>
<evidence type="ECO:0000256" key="2">
    <source>
        <dbReference type="ARBA" id="ARBA00022763"/>
    </source>
</evidence>
<gene>
    <name evidence="5" type="ORF">FCM35_KLT20040</name>
</gene>
<dbReference type="Proteomes" id="UP000623129">
    <property type="component" value="Unassembled WGS sequence"/>
</dbReference>
<organism evidence="5 6">
    <name type="scientific">Carex littledalei</name>
    <dbReference type="NCBI Taxonomy" id="544730"/>
    <lineage>
        <taxon>Eukaryota</taxon>
        <taxon>Viridiplantae</taxon>
        <taxon>Streptophyta</taxon>
        <taxon>Embryophyta</taxon>
        <taxon>Tracheophyta</taxon>
        <taxon>Spermatophyta</taxon>
        <taxon>Magnoliopsida</taxon>
        <taxon>Liliopsida</taxon>
        <taxon>Poales</taxon>
        <taxon>Cyperaceae</taxon>
        <taxon>Cyperoideae</taxon>
        <taxon>Cariceae</taxon>
        <taxon>Carex</taxon>
        <taxon>Carex subgen. Euthyceras</taxon>
    </lineage>
</organism>
<dbReference type="PANTHER" id="PTHR11842">
    <property type="entry name" value="MITOTIC SPINDLE ASSEMBLY CHECKPOINT PROTEIN MAD2"/>
    <property type="match status" value="1"/>
</dbReference>
<comment type="caution">
    <text evidence="5">The sequence shown here is derived from an EMBL/GenBank/DDBJ whole genome shotgun (WGS) entry which is preliminary data.</text>
</comment>
<name>A0A833VUC2_9POAL</name>